<dbReference type="PANTHER" id="PTHR11614">
    <property type="entry name" value="PHOSPHOLIPASE-RELATED"/>
    <property type="match status" value="1"/>
</dbReference>
<dbReference type="EMBL" id="FOIZ01000001">
    <property type="protein sequence ID" value="SEV99255.1"/>
    <property type="molecule type" value="Genomic_DNA"/>
</dbReference>
<feature type="domain" description="Serine aminopeptidase S33" evidence="1">
    <location>
        <begin position="39"/>
        <end position="292"/>
    </location>
</feature>
<evidence type="ECO:0000313" key="2">
    <source>
        <dbReference type="EMBL" id="SEV99255.1"/>
    </source>
</evidence>
<sequence>METAPLYNDVAYGPEGGAAHWVTASDGVRIRVAHWMAPQAKGTVLVFPGRTEFIEKYGDAALEFTNAGYATAVIDWRGQGLADRMQPDRGLGYVRQFSDYQDDVTAMLDHVRALSLPEPYYLVGHSMGGCIGLRALLNDLPVKACMFSAPMWGIMMAPPTRPFAWVVTTAARALGLDSRIAPGQTTQNYTAITPLADNTLTSDPRMYEIMQEQLRKYPDLALGGPSMTWLNEALREMLALSRMPSPDIPCLTFLGTDEQIVTPSRIHERMKRWPKGELVIVPDGRHEVMLETSAIRRTVYDRTIAHFAAHS</sequence>
<dbReference type="Pfam" id="PF12146">
    <property type="entry name" value="Hydrolase_4"/>
    <property type="match status" value="1"/>
</dbReference>
<evidence type="ECO:0000259" key="1">
    <source>
        <dbReference type="Pfam" id="PF12146"/>
    </source>
</evidence>
<dbReference type="InterPro" id="IPR051044">
    <property type="entry name" value="MAG_DAG_Lipase"/>
</dbReference>
<gene>
    <name evidence="2" type="ORF">SAMN04488515_0553</name>
</gene>
<dbReference type="STRING" id="364200.SAMN04488515_0553"/>
<dbReference type="RefSeq" id="WP_089989976.1">
    <property type="nucleotide sequence ID" value="NZ_FOIZ01000001.1"/>
</dbReference>
<dbReference type="InterPro" id="IPR022742">
    <property type="entry name" value="Hydrolase_4"/>
</dbReference>
<dbReference type="InterPro" id="IPR029058">
    <property type="entry name" value="AB_hydrolase_fold"/>
</dbReference>
<dbReference type="OrthoDB" id="9788260at2"/>
<keyword evidence="3" id="KW-1185">Reference proteome</keyword>
<organism evidence="2 3">
    <name type="scientific">Cognatiyoonia koreensis</name>
    <dbReference type="NCBI Taxonomy" id="364200"/>
    <lineage>
        <taxon>Bacteria</taxon>
        <taxon>Pseudomonadati</taxon>
        <taxon>Pseudomonadota</taxon>
        <taxon>Alphaproteobacteria</taxon>
        <taxon>Rhodobacterales</taxon>
        <taxon>Paracoccaceae</taxon>
        <taxon>Cognatiyoonia</taxon>
    </lineage>
</organism>
<dbReference type="AlphaFoldDB" id="A0A1I0NDK6"/>
<accession>A0A1I0NDK6</accession>
<dbReference type="Gene3D" id="3.40.50.1820">
    <property type="entry name" value="alpha/beta hydrolase"/>
    <property type="match status" value="1"/>
</dbReference>
<dbReference type="SUPFAM" id="SSF53474">
    <property type="entry name" value="alpha/beta-Hydrolases"/>
    <property type="match status" value="1"/>
</dbReference>
<evidence type="ECO:0000313" key="3">
    <source>
        <dbReference type="Proteomes" id="UP000199167"/>
    </source>
</evidence>
<reference evidence="2 3" key="1">
    <citation type="submission" date="2016-10" db="EMBL/GenBank/DDBJ databases">
        <authorList>
            <person name="de Groot N.N."/>
        </authorList>
    </citation>
    <scope>NUCLEOTIDE SEQUENCE [LARGE SCALE GENOMIC DNA]</scope>
    <source>
        <strain evidence="2 3">DSM 17925</strain>
    </source>
</reference>
<dbReference type="Proteomes" id="UP000199167">
    <property type="component" value="Unassembled WGS sequence"/>
</dbReference>
<name>A0A1I0NDK6_9RHOB</name>
<proteinExistence type="predicted"/>
<protein>
    <submittedName>
        <fullName evidence="2">Lysophospholipase</fullName>
    </submittedName>
</protein>